<dbReference type="InterPro" id="IPR006195">
    <property type="entry name" value="aa-tRNA-synth_II"/>
</dbReference>
<dbReference type="NCBIfam" id="TIGR00499">
    <property type="entry name" value="lysS_bact"/>
    <property type="match status" value="1"/>
</dbReference>
<dbReference type="CDD" id="cd04322">
    <property type="entry name" value="LysRS_N"/>
    <property type="match status" value="1"/>
</dbReference>
<dbReference type="InterPro" id="IPR045864">
    <property type="entry name" value="aa-tRNA-synth_II/BPL/LPL"/>
</dbReference>
<gene>
    <name evidence="16" type="ORF">DBRI00130_LOCUS9176</name>
</gene>
<keyword evidence="13" id="KW-0732">Signal</keyword>
<dbReference type="FunFam" id="2.40.50.140:FF:000024">
    <property type="entry name" value="Lysine--tRNA ligase"/>
    <property type="match status" value="1"/>
</dbReference>
<dbReference type="EC" id="6.1.1.6" evidence="2 11"/>
<dbReference type="NCBIfam" id="NF001756">
    <property type="entry name" value="PRK00484.1"/>
    <property type="match status" value="1"/>
</dbReference>
<comment type="similarity">
    <text evidence="1">Belongs to the class-II aminoacyl-tRNA synthetase family.</text>
</comment>
<dbReference type="PANTHER" id="PTHR42918:SF15">
    <property type="entry name" value="LYSINE--TRNA LIGASE, CHLOROPLASTIC_MITOCHONDRIAL"/>
    <property type="match status" value="1"/>
</dbReference>
<dbReference type="InterPro" id="IPR044136">
    <property type="entry name" value="Lys-tRNA-ligase_II_N"/>
</dbReference>
<dbReference type="PANTHER" id="PTHR42918">
    <property type="entry name" value="LYSYL-TRNA SYNTHETASE"/>
    <property type="match status" value="1"/>
</dbReference>
<dbReference type="Pfam" id="PF00152">
    <property type="entry name" value="tRNA-synt_2"/>
    <property type="match status" value="1"/>
</dbReference>
<sequence length="667" mass="74766">MLGPINSVFRRSGCVIMTLLLLRRGIVTKAFTTSTKKANMVNRQIGSGSAIIHHNLFSSPRHTTNVINKSFGYTPNTNPTPLFMSTEAATAEDIAEIERQIKAKGDEIRSLKEQGIEKADLAPHIQELLALKAKLPPTEEEKEKKEQKKPPKQKKEPQQKKKQPQADLSESELRDVRLGKAQAMRDSGMEPYAYSYDPTHTAGELQSLYEGKLDGGEEDVDANVKVAGRIMTKRLFGKLAFFTLQDETGTIQLQMEKKRMGDFFKDLKAYVDSGDIIGAQGSIRRTDKGELSVYCTEWTMLTKSTLPLPDKYHGLTDISKRYRQRHLDLIVNPSVRDTFFKRAKITSTLRRQLDELGFLEIETPVLHTQSGGAEAKPFETYHNTMDMDLTLRIATELHLKRLIIGGFPRVYELGRIFRNEGISTRHNPEFTSVEVYQAYADYEDMMELTEKLVCGMAESISDSLVMPYGEHTISLERPWKRITMHDAVREYIPDFDFESLDPSDPSSVTEARNAAKNAGVPNVDSLPTVGEILNACFEELCEPNLIQPTFVIDYPVEVSPLAKPHRSKPGLVERFELFGTGRELANSFSELTDPVDQRVRFEAQAAKKAAGDEEACDVDEDFLVALEQGMPPTGGLGIGIDRIIMLLTNSPSIRDVIAFPLLRADSS</sequence>
<dbReference type="SUPFAM" id="SSF50249">
    <property type="entry name" value="Nucleic acid-binding proteins"/>
    <property type="match status" value="1"/>
</dbReference>
<dbReference type="Gene3D" id="3.30.930.10">
    <property type="entry name" value="Bira Bifunctional Protein, Domain 2"/>
    <property type="match status" value="1"/>
</dbReference>
<evidence type="ECO:0000256" key="10">
    <source>
        <dbReference type="ARBA" id="ARBA00048573"/>
    </source>
</evidence>
<dbReference type="SUPFAM" id="SSF55681">
    <property type="entry name" value="Class II aaRS and biotin synthetases"/>
    <property type="match status" value="1"/>
</dbReference>
<dbReference type="Gene3D" id="2.40.50.140">
    <property type="entry name" value="Nucleic acid-binding proteins"/>
    <property type="match status" value="1"/>
</dbReference>
<dbReference type="InterPro" id="IPR012340">
    <property type="entry name" value="NA-bd_OB-fold"/>
</dbReference>
<dbReference type="PROSITE" id="PS51185">
    <property type="entry name" value="WHEP_TRS_2"/>
    <property type="match status" value="1"/>
</dbReference>
<evidence type="ECO:0000256" key="13">
    <source>
        <dbReference type="SAM" id="SignalP"/>
    </source>
</evidence>
<proteinExistence type="inferred from homology"/>
<keyword evidence="5" id="KW-0547">Nucleotide-binding</keyword>
<feature type="signal peptide" evidence="13">
    <location>
        <begin position="1"/>
        <end position="28"/>
    </location>
</feature>
<feature type="domain" description="Aminoacyl-transfer RNA synthetases class-II family profile" evidence="14">
    <location>
        <begin position="342"/>
        <end position="660"/>
    </location>
</feature>
<keyword evidence="7" id="KW-0648">Protein biosynthesis</keyword>
<evidence type="ECO:0000256" key="2">
    <source>
        <dbReference type="ARBA" id="ARBA00013166"/>
    </source>
</evidence>
<dbReference type="InterPro" id="IPR018149">
    <property type="entry name" value="Lys-tRNA-synth_II_C"/>
</dbReference>
<protein>
    <recommendedName>
        <fullName evidence="2 11">Lysine--tRNA ligase</fullName>
        <ecNumber evidence="2 11">6.1.1.6</ecNumber>
    </recommendedName>
    <alternativeName>
        <fullName evidence="9 11">Lysyl-tRNA synthetase</fullName>
    </alternativeName>
</protein>
<dbReference type="PRINTS" id="PR00982">
    <property type="entry name" value="TRNASYNTHLYS"/>
</dbReference>
<dbReference type="InterPro" id="IPR004365">
    <property type="entry name" value="NA-bd_OB_tRNA"/>
</dbReference>
<feature type="region of interest" description="Disordered" evidence="12">
    <location>
        <begin position="133"/>
        <end position="175"/>
    </location>
</feature>
<dbReference type="GO" id="GO:0006430">
    <property type="term" value="P:lysyl-tRNA aminoacylation"/>
    <property type="evidence" value="ECO:0007669"/>
    <property type="project" value="InterPro"/>
</dbReference>
<comment type="catalytic activity">
    <reaction evidence="10 11">
        <text>tRNA(Lys) + L-lysine + ATP = L-lysyl-tRNA(Lys) + AMP + diphosphate</text>
        <dbReference type="Rhea" id="RHEA:20792"/>
        <dbReference type="Rhea" id="RHEA-COMP:9696"/>
        <dbReference type="Rhea" id="RHEA-COMP:9697"/>
        <dbReference type="ChEBI" id="CHEBI:30616"/>
        <dbReference type="ChEBI" id="CHEBI:32551"/>
        <dbReference type="ChEBI" id="CHEBI:33019"/>
        <dbReference type="ChEBI" id="CHEBI:78442"/>
        <dbReference type="ChEBI" id="CHEBI:78529"/>
        <dbReference type="ChEBI" id="CHEBI:456215"/>
        <dbReference type="EC" id="6.1.1.6"/>
    </reaction>
</comment>
<organism evidence="16">
    <name type="scientific">Ditylum brightwellii</name>
    <dbReference type="NCBI Taxonomy" id="49249"/>
    <lineage>
        <taxon>Eukaryota</taxon>
        <taxon>Sar</taxon>
        <taxon>Stramenopiles</taxon>
        <taxon>Ochrophyta</taxon>
        <taxon>Bacillariophyta</taxon>
        <taxon>Mediophyceae</taxon>
        <taxon>Lithodesmiophycidae</taxon>
        <taxon>Lithodesmiales</taxon>
        <taxon>Lithodesmiaceae</taxon>
        <taxon>Ditylum</taxon>
    </lineage>
</organism>
<evidence type="ECO:0000256" key="6">
    <source>
        <dbReference type="ARBA" id="ARBA00022840"/>
    </source>
</evidence>
<evidence type="ECO:0000256" key="1">
    <source>
        <dbReference type="ARBA" id="ARBA00008226"/>
    </source>
</evidence>
<dbReference type="AlphaFoldDB" id="A0A6U3S1J3"/>
<feature type="compositionally biased region" description="Basic and acidic residues" evidence="12">
    <location>
        <begin position="137"/>
        <end position="159"/>
    </location>
</feature>
<dbReference type="GO" id="GO:0000049">
    <property type="term" value="F:tRNA binding"/>
    <property type="evidence" value="ECO:0007669"/>
    <property type="project" value="TreeGrafter"/>
</dbReference>
<dbReference type="PROSITE" id="PS50862">
    <property type="entry name" value="AA_TRNA_LIGASE_II"/>
    <property type="match status" value="1"/>
</dbReference>
<evidence type="ECO:0000256" key="4">
    <source>
        <dbReference type="ARBA" id="ARBA00022723"/>
    </source>
</evidence>
<dbReference type="Pfam" id="PF01336">
    <property type="entry name" value="tRNA_anti-codon"/>
    <property type="match status" value="1"/>
</dbReference>
<evidence type="ECO:0000256" key="9">
    <source>
        <dbReference type="ARBA" id="ARBA00030563"/>
    </source>
</evidence>
<evidence type="ECO:0000259" key="15">
    <source>
        <dbReference type="PROSITE" id="PS51185"/>
    </source>
</evidence>
<dbReference type="CDD" id="cd00775">
    <property type="entry name" value="LysRS_core"/>
    <property type="match status" value="1"/>
</dbReference>
<name>A0A6U3S1J3_9STRA</name>
<keyword evidence="4" id="KW-0479">Metal-binding</keyword>
<reference evidence="16" key="1">
    <citation type="submission" date="2021-01" db="EMBL/GenBank/DDBJ databases">
        <authorList>
            <person name="Corre E."/>
            <person name="Pelletier E."/>
            <person name="Niang G."/>
            <person name="Scheremetjew M."/>
            <person name="Finn R."/>
            <person name="Kale V."/>
            <person name="Holt S."/>
            <person name="Cochrane G."/>
            <person name="Meng A."/>
            <person name="Brown T."/>
            <person name="Cohen L."/>
        </authorList>
    </citation>
    <scope>NUCLEOTIDE SEQUENCE</scope>
    <source>
        <strain evidence="16">GSO104</strain>
    </source>
</reference>
<feature type="domain" description="WHEP-TRS" evidence="15">
    <location>
        <begin position="93"/>
        <end position="149"/>
    </location>
</feature>
<dbReference type="InterPro" id="IPR000738">
    <property type="entry name" value="WHEP-TRS_dom"/>
</dbReference>
<evidence type="ECO:0000256" key="11">
    <source>
        <dbReference type="RuleBase" id="RU003748"/>
    </source>
</evidence>
<evidence type="ECO:0000256" key="7">
    <source>
        <dbReference type="ARBA" id="ARBA00022917"/>
    </source>
</evidence>
<feature type="chain" id="PRO_5030160125" description="Lysine--tRNA ligase" evidence="13">
    <location>
        <begin position="29"/>
        <end position="667"/>
    </location>
</feature>
<dbReference type="Pfam" id="PF00458">
    <property type="entry name" value="WHEP-TRS"/>
    <property type="match status" value="1"/>
</dbReference>
<evidence type="ECO:0000313" key="16">
    <source>
        <dbReference type="EMBL" id="CAE4596305.1"/>
    </source>
</evidence>
<dbReference type="GO" id="GO:0005829">
    <property type="term" value="C:cytosol"/>
    <property type="evidence" value="ECO:0007669"/>
    <property type="project" value="TreeGrafter"/>
</dbReference>
<evidence type="ECO:0000256" key="5">
    <source>
        <dbReference type="ARBA" id="ARBA00022741"/>
    </source>
</evidence>
<dbReference type="GO" id="GO:0004824">
    <property type="term" value="F:lysine-tRNA ligase activity"/>
    <property type="evidence" value="ECO:0007669"/>
    <property type="project" value="UniProtKB-EC"/>
</dbReference>
<evidence type="ECO:0000256" key="8">
    <source>
        <dbReference type="ARBA" id="ARBA00023146"/>
    </source>
</evidence>
<dbReference type="HAMAP" id="MF_00252">
    <property type="entry name" value="Lys_tRNA_synth_class2"/>
    <property type="match status" value="1"/>
</dbReference>
<dbReference type="InterPro" id="IPR004364">
    <property type="entry name" value="Aa-tRNA-synt_II"/>
</dbReference>
<dbReference type="InterPro" id="IPR009068">
    <property type="entry name" value="uS15_NS1_RNA-bd_sf"/>
</dbReference>
<accession>A0A6U3S1J3</accession>
<dbReference type="EMBL" id="HBNS01011349">
    <property type="protein sequence ID" value="CAE4596305.1"/>
    <property type="molecule type" value="Transcribed_RNA"/>
</dbReference>
<dbReference type="GO" id="GO:0005524">
    <property type="term" value="F:ATP binding"/>
    <property type="evidence" value="ECO:0007669"/>
    <property type="project" value="UniProtKB-KW"/>
</dbReference>
<evidence type="ECO:0000256" key="12">
    <source>
        <dbReference type="SAM" id="MobiDB-lite"/>
    </source>
</evidence>
<evidence type="ECO:0000256" key="3">
    <source>
        <dbReference type="ARBA" id="ARBA00022598"/>
    </source>
</evidence>
<dbReference type="GO" id="GO:0046872">
    <property type="term" value="F:metal ion binding"/>
    <property type="evidence" value="ECO:0007669"/>
    <property type="project" value="UniProtKB-KW"/>
</dbReference>
<keyword evidence="3" id="KW-0436">Ligase</keyword>
<dbReference type="Gene3D" id="1.10.287.10">
    <property type="entry name" value="S15/NS1, RNA-binding"/>
    <property type="match status" value="1"/>
</dbReference>
<evidence type="ECO:0000259" key="14">
    <source>
        <dbReference type="PROSITE" id="PS50862"/>
    </source>
</evidence>
<keyword evidence="6" id="KW-0067">ATP-binding</keyword>
<dbReference type="SUPFAM" id="SSF47060">
    <property type="entry name" value="S15/NS1 RNA-binding domain"/>
    <property type="match status" value="1"/>
</dbReference>
<dbReference type="InterPro" id="IPR002313">
    <property type="entry name" value="Lys-tRNA-ligase_II"/>
</dbReference>
<keyword evidence="8" id="KW-0030">Aminoacyl-tRNA synthetase</keyword>